<keyword evidence="5" id="KW-1185">Reference proteome</keyword>
<sequence length="949" mass="105567">MSSQPVHDDVDLPMLDRALPSRGNSVSPVPSKPSAESDDSDDELPRVSAPVHSSYTRRSKPFKHTAFGLKSKQEYNRSTGFVDPRDYENKYPEDPIYEELSENARVWRVYLDEVAEFDADMVEKASDGLDLLLVFAGLFSAVLTTFVAQTSQSLSDDHSAVSATLLTELVQVQRAMANGTSVASIPASDTTSGPSRGDIWVNGLWFVSLTLSLSTALLAVLVRQWLHQYTAITSGTSRDRSLIRQYRYDGLIKWRVPVIISLLPILLHIALGLFLVGLTIFLHPLNLSMTWTVGSITCLVYAIYAVSNILPLFDPQCPYRTPFSDILHRIISSFWHIMIFVVTCPTTTITSLWSSLLHFFQHLRSLVRHLPSQLSQLGAVFKARQDTSTWLPPLPGTTPPGFSEYHKEWLSLKEIERKGAATEETGVRAIAWLLVSTSNPPATSIALQSLGAFSLGVSAKISSMVPPDTFETIHVAIQQIESSANSGQLVFKAQCLERLSRSYSLCDNHRPWRQALRWHNGFYPDLWESCMVSSDIPTSAKVSLTQTNILATDEALPGWQIQFLLLHTLDSSTGGPLFPAHLLATLQTKNIQDFQMYHKYLDSPAIMQQLYRFAFTPFYLPKEDKAFHVKVTSIPKELMQSLALAMVLRSPGNYCDRSIEEKLNALWIISNDIWSSFTKHNAPLSEVTDHLAGVWNTISYDCRGARGIDISHALSKTLFKHAASIIKFLLGSTDAKLSDSVVSGIGFALQTLGGEVKSLTYVELFQEQEADSREQSGLLFEPQGAAYIWTDALATGTAEAYKYFMQHGLLGQLSQNTLSDSWLKHGQFFNIILPAFINGLTRHSVPTLENECRVFLFQPDHLFAACAGFGAVTQRYHTEIQAITRHHIISLVNLDPEHPSWAERASYLDTYASPGTSDPNSILNSLIVQAFRLVDEALEAQKVVSLACC</sequence>
<dbReference type="Proteomes" id="UP001556367">
    <property type="component" value="Unassembled WGS sequence"/>
</dbReference>
<evidence type="ECO:0000256" key="2">
    <source>
        <dbReference type="SAM" id="Phobius"/>
    </source>
</evidence>
<feature type="compositionally biased region" description="Basic and acidic residues" evidence="1">
    <location>
        <begin position="1"/>
        <end position="10"/>
    </location>
</feature>
<name>A0ABR3J5Y8_9AGAR</name>
<dbReference type="EMBL" id="JASNQZ010000011">
    <property type="protein sequence ID" value="KAL0950786.1"/>
    <property type="molecule type" value="Genomic_DNA"/>
</dbReference>
<evidence type="ECO:0000256" key="1">
    <source>
        <dbReference type="SAM" id="MobiDB-lite"/>
    </source>
</evidence>
<feature type="region of interest" description="Disordered" evidence="1">
    <location>
        <begin position="1"/>
        <end position="55"/>
    </location>
</feature>
<dbReference type="InterPro" id="IPR045338">
    <property type="entry name" value="DUF6535"/>
</dbReference>
<keyword evidence="2" id="KW-0812">Transmembrane</keyword>
<evidence type="ECO:0000313" key="5">
    <source>
        <dbReference type="Proteomes" id="UP001556367"/>
    </source>
</evidence>
<gene>
    <name evidence="4" type="ORF">HGRIS_007552</name>
</gene>
<dbReference type="Pfam" id="PF20153">
    <property type="entry name" value="DUF6535"/>
    <property type="match status" value="1"/>
</dbReference>
<comment type="caution">
    <text evidence="4">The sequence shown here is derived from an EMBL/GenBank/DDBJ whole genome shotgun (WGS) entry which is preliminary data.</text>
</comment>
<keyword evidence="2" id="KW-1133">Transmembrane helix</keyword>
<feature type="transmembrane region" description="Helical" evidence="2">
    <location>
        <begin position="199"/>
        <end position="222"/>
    </location>
</feature>
<evidence type="ECO:0000313" key="4">
    <source>
        <dbReference type="EMBL" id="KAL0950786.1"/>
    </source>
</evidence>
<proteinExistence type="predicted"/>
<keyword evidence="2" id="KW-0472">Membrane</keyword>
<feature type="domain" description="DUF6535" evidence="3">
    <location>
        <begin position="107"/>
        <end position="283"/>
    </location>
</feature>
<organism evidence="4 5">
    <name type="scientific">Hohenbuehelia grisea</name>
    <dbReference type="NCBI Taxonomy" id="104357"/>
    <lineage>
        <taxon>Eukaryota</taxon>
        <taxon>Fungi</taxon>
        <taxon>Dikarya</taxon>
        <taxon>Basidiomycota</taxon>
        <taxon>Agaricomycotina</taxon>
        <taxon>Agaricomycetes</taxon>
        <taxon>Agaricomycetidae</taxon>
        <taxon>Agaricales</taxon>
        <taxon>Pleurotineae</taxon>
        <taxon>Pleurotaceae</taxon>
        <taxon>Hohenbuehelia</taxon>
    </lineage>
</organism>
<feature type="transmembrane region" description="Helical" evidence="2">
    <location>
        <begin position="334"/>
        <end position="360"/>
    </location>
</feature>
<feature type="transmembrane region" description="Helical" evidence="2">
    <location>
        <begin position="288"/>
        <end position="313"/>
    </location>
</feature>
<reference evidence="5" key="1">
    <citation type="submission" date="2024-06" db="EMBL/GenBank/DDBJ databases">
        <title>Multi-omics analyses provide insights into the biosynthesis of the anticancer antibiotic pleurotin in Hohenbuehelia grisea.</title>
        <authorList>
            <person name="Weaver J.A."/>
            <person name="Alberti F."/>
        </authorList>
    </citation>
    <scope>NUCLEOTIDE SEQUENCE [LARGE SCALE GENOMIC DNA]</scope>
    <source>
        <strain evidence="5">T-177</strain>
    </source>
</reference>
<accession>A0ABR3J5Y8</accession>
<feature type="transmembrane region" description="Helical" evidence="2">
    <location>
        <begin position="131"/>
        <end position="148"/>
    </location>
</feature>
<protein>
    <recommendedName>
        <fullName evidence="3">DUF6535 domain-containing protein</fullName>
    </recommendedName>
</protein>
<evidence type="ECO:0000259" key="3">
    <source>
        <dbReference type="Pfam" id="PF20153"/>
    </source>
</evidence>
<feature type="transmembrane region" description="Helical" evidence="2">
    <location>
        <begin position="256"/>
        <end position="282"/>
    </location>
</feature>